<evidence type="ECO:0000256" key="1">
    <source>
        <dbReference type="SAM" id="Phobius"/>
    </source>
</evidence>
<keyword evidence="1" id="KW-1133">Transmembrane helix</keyword>
<proteinExistence type="predicted"/>
<keyword evidence="1" id="KW-0472">Membrane</keyword>
<reference evidence="2" key="1">
    <citation type="submission" date="2009-09" db="EMBL/GenBank/DDBJ databases">
        <title>Gamma Polyglutamic Acid (PGA) Produced by Bacillus amyloliquefaciens CO6 Promoting its Fruit Surface Colonization.</title>
        <authorList>
            <person name="Liu J."/>
            <person name="Zhou T."/>
        </authorList>
    </citation>
    <scope>NUCLEOTIDE SEQUENCE</scope>
    <source>
        <strain evidence="2">CO6</strain>
    </source>
</reference>
<dbReference type="Pfam" id="PF07098">
    <property type="entry name" value="DUF1360"/>
    <property type="match status" value="1"/>
</dbReference>
<dbReference type="AlphaFoldDB" id="D0EZ81"/>
<feature type="transmembrane region" description="Helical" evidence="1">
    <location>
        <begin position="111"/>
        <end position="136"/>
    </location>
</feature>
<dbReference type="InterPro" id="IPR010773">
    <property type="entry name" value="Mycophage_PG1_Gp7"/>
</dbReference>
<sequence>MTGEDKGQDRGITLSFFGGFEMTNLSWLTYVMIILASYRLTHLIVFDKITEFIRKPFIKQEKTVDQNGRAIQKKVPSSAFGYMLQCYWCAGVWCAILIGICYLVWPRYAHPVIFILSIAGAQAILETCVGVGTKVIDVLAAIKHKKS</sequence>
<keyword evidence="1" id="KW-0812">Transmembrane</keyword>
<protein>
    <submittedName>
        <fullName evidence="2">YngL</fullName>
    </submittedName>
</protein>
<name>D0EZ81_BACAM</name>
<accession>D0EZ81</accession>
<evidence type="ECO:0000313" key="2">
    <source>
        <dbReference type="EMBL" id="ACX55021.1"/>
    </source>
</evidence>
<organism evidence="2">
    <name type="scientific">Bacillus amyloliquefaciens</name>
    <name type="common">Bacillus velezensis</name>
    <dbReference type="NCBI Taxonomy" id="1390"/>
    <lineage>
        <taxon>Bacteria</taxon>
        <taxon>Bacillati</taxon>
        <taxon>Bacillota</taxon>
        <taxon>Bacilli</taxon>
        <taxon>Bacillales</taxon>
        <taxon>Bacillaceae</taxon>
        <taxon>Bacillus</taxon>
        <taxon>Bacillus amyloliquefaciens group</taxon>
    </lineage>
</organism>
<feature type="transmembrane region" description="Helical" evidence="1">
    <location>
        <begin position="79"/>
        <end position="105"/>
    </location>
</feature>
<dbReference type="EMBL" id="GQ922468">
    <property type="protein sequence ID" value="ACX55021.1"/>
    <property type="molecule type" value="Genomic_DNA"/>
</dbReference>